<organism evidence="1 2">
    <name type="scientific">Brevibacterium ravenspurgense</name>
    <dbReference type="NCBI Taxonomy" id="479117"/>
    <lineage>
        <taxon>Bacteria</taxon>
        <taxon>Bacillati</taxon>
        <taxon>Actinomycetota</taxon>
        <taxon>Actinomycetes</taxon>
        <taxon>Micrococcales</taxon>
        <taxon>Brevibacteriaceae</taxon>
        <taxon>Brevibacterium</taxon>
    </lineage>
</organism>
<dbReference type="EMBL" id="PKGO01000004">
    <property type="protein sequence ID" value="PKY70539.1"/>
    <property type="molecule type" value="Genomic_DNA"/>
</dbReference>
<evidence type="ECO:0000313" key="2">
    <source>
        <dbReference type="Proteomes" id="UP000242755"/>
    </source>
</evidence>
<comment type="caution">
    <text evidence="1">The sequence shown here is derived from an EMBL/GenBank/DDBJ whole genome shotgun (WGS) entry which is preliminary data.</text>
</comment>
<reference evidence="1 2" key="1">
    <citation type="submission" date="2017-12" db="EMBL/GenBank/DDBJ databases">
        <title>Phylogenetic diversity of female urinary microbiome.</title>
        <authorList>
            <person name="Thomas-White K."/>
            <person name="Wolfe A.J."/>
        </authorList>
    </citation>
    <scope>NUCLEOTIDE SEQUENCE [LARGE SCALE GENOMIC DNA]</scope>
    <source>
        <strain evidence="1 2">UMB0426</strain>
    </source>
</reference>
<protein>
    <submittedName>
        <fullName evidence="1">Uncharacterized protein</fullName>
    </submittedName>
</protein>
<accession>A0A2I1IHE9</accession>
<gene>
    <name evidence="1" type="ORF">CYJ40_05330</name>
</gene>
<proteinExistence type="predicted"/>
<dbReference type="Proteomes" id="UP000242755">
    <property type="component" value="Unassembled WGS sequence"/>
</dbReference>
<name>A0A2I1IHE9_9MICO</name>
<sequence length="97" mass="11187">MNVNLADSLNAEQNFDLLILQNQNDRLYLKYQVIPFLKERKDLARVWVRLYDGKPGHSIMPRTDLVKVLKDVAIQLESTDGKYQDAGFPPAKRMPLS</sequence>
<evidence type="ECO:0000313" key="1">
    <source>
        <dbReference type="EMBL" id="PKY70539.1"/>
    </source>
</evidence>
<dbReference type="AlphaFoldDB" id="A0A2I1IHE9"/>